<dbReference type="Proteomes" id="UP000094236">
    <property type="component" value="Unassembled WGS sequence"/>
</dbReference>
<keyword evidence="3" id="KW-1185">Reference proteome</keyword>
<evidence type="ECO:0000259" key="1">
    <source>
        <dbReference type="Pfam" id="PF00850"/>
    </source>
</evidence>
<dbReference type="PANTHER" id="PTHR48252:SF77">
    <property type="entry name" value="HISTONE DEACETYLASE DOMAIN-CONTAINING PROTEIN"/>
    <property type="match status" value="1"/>
</dbReference>
<evidence type="ECO:0000313" key="2">
    <source>
        <dbReference type="EMBL" id="ODV94647.1"/>
    </source>
</evidence>
<dbReference type="SUPFAM" id="SSF52768">
    <property type="entry name" value="Arginase/deacetylase"/>
    <property type="match status" value="1"/>
</dbReference>
<name>A0A1E4TSD2_PACTA</name>
<reference evidence="3" key="1">
    <citation type="submission" date="2016-05" db="EMBL/GenBank/DDBJ databases">
        <title>Comparative genomics of biotechnologically important yeasts.</title>
        <authorList>
            <consortium name="DOE Joint Genome Institute"/>
            <person name="Riley R."/>
            <person name="Haridas S."/>
            <person name="Wolfe K.H."/>
            <person name="Lopes M.R."/>
            <person name="Hittinger C.T."/>
            <person name="Goker M."/>
            <person name="Salamov A."/>
            <person name="Wisecaver J."/>
            <person name="Long T.M."/>
            <person name="Aerts A.L."/>
            <person name="Barry K."/>
            <person name="Choi C."/>
            <person name="Clum A."/>
            <person name="Coughlan A.Y."/>
            <person name="Deshpande S."/>
            <person name="Douglass A.P."/>
            <person name="Hanson S.J."/>
            <person name="Klenk H.-P."/>
            <person name="Labutti K."/>
            <person name="Lapidus A."/>
            <person name="Lindquist E."/>
            <person name="Lipzen A."/>
            <person name="Meier-Kolthoff J.P."/>
            <person name="Ohm R.A."/>
            <person name="Otillar R.P."/>
            <person name="Pangilinan J."/>
            <person name="Peng Y."/>
            <person name="Rokas A."/>
            <person name="Rosa C.A."/>
            <person name="Scheuner C."/>
            <person name="Sibirny A.A."/>
            <person name="Slot J.C."/>
            <person name="Stielow J.B."/>
            <person name="Sun H."/>
            <person name="Kurtzman C.P."/>
            <person name="Blackwell M."/>
            <person name="Grigoriev I.V."/>
            <person name="Jeffries T.W."/>
        </authorList>
    </citation>
    <scope>NUCLEOTIDE SEQUENCE [LARGE SCALE GENOMIC DNA]</scope>
    <source>
        <strain evidence="3">NRRL Y-2460</strain>
    </source>
</reference>
<proteinExistence type="predicted"/>
<feature type="non-terminal residue" evidence="2">
    <location>
        <position position="1"/>
    </location>
</feature>
<evidence type="ECO:0000313" key="3">
    <source>
        <dbReference type="Proteomes" id="UP000094236"/>
    </source>
</evidence>
<dbReference type="InterPro" id="IPR023696">
    <property type="entry name" value="Ureohydrolase_dom_sf"/>
</dbReference>
<dbReference type="EMBL" id="KV454015">
    <property type="protein sequence ID" value="ODV94647.1"/>
    <property type="molecule type" value="Genomic_DNA"/>
</dbReference>
<dbReference type="OrthoDB" id="73273at2759"/>
<dbReference type="Pfam" id="PF00850">
    <property type="entry name" value="Hist_deacetyl"/>
    <property type="match status" value="1"/>
</dbReference>
<dbReference type="PANTHER" id="PTHR48252">
    <property type="entry name" value="HISTONE DEACETYLASE 2-RELATED"/>
    <property type="match status" value="1"/>
</dbReference>
<dbReference type="AlphaFoldDB" id="A0A1E4TSD2"/>
<dbReference type="InterPro" id="IPR037138">
    <property type="entry name" value="His_deacetylse_dom_sf"/>
</dbReference>
<accession>A0A1E4TSD2</accession>
<gene>
    <name evidence="2" type="ORF">PACTADRAFT_50512</name>
</gene>
<protein>
    <recommendedName>
        <fullName evidence="1">Histone deacetylase domain-containing protein</fullName>
    </recommendedName>
</protein>
<feature type="domain" description="Histone deacetylase" evidence="1">
    <location>
        <begin position="2"/>
        <end position="72"/>
    </location>
</feature>
<organism evidence="2 3">
    <name type="scientific">Pachysolen tannophilus NRRL Y-2460</name>
    <dbReference type="NCBI Taxonomy" id="669874"/>
    <lineage>
        <taxon>Eukaryota</taxon>
        <taxon>Fungi</taxon>
        <taxon>Dikarya</taxon>
        <taxon>Ascomycota</taxon>
        <taxon>Saccharomycotina</taxon>
        <taxon>Pichiomycetes</taxon>
        <taxon>Pachysolenaceae</taxon>
        <taxon>Pachysolen</taxon>
    </lineage>
</organism>
<dbReference type="InterPro" id="IPR023801">
    <property type="entry name" value="His_deacetylse_dom"/>
</dbReference>
<dbReference type="Gene3D" id="3.40.800.20">
    <property type="entry name" value="Histone deacetylase domain"/>
    <property type="match status" value="1"/>
</dbReference>
<dbReference type="STRING" id="669874.A0A1E4TSD2"/>
<sequence length="143" mass="16776">LIIYKFKPECLVIQCGCDGLNTDEHQQWNLTIKGMAFAINKILSTTEMPVLLLGGGGYNHTEVAKCWTYLTAIASNFQTEKDDDDDDDYDKWDLIPEHSHLDCYEGDGYEFWKNEREKRMKDQNEEDGWLDYLKKEILKRDIK</sequence>